<name>A0A5M8IDZ0_CHLPH</name>
<evidence type="ECO:0000259" key="1">
    <source>
        <dbReference type="Pfam" id="PF01636"/>
    </source>
</evidence>
<accession>A0A5M8IDZ0</accession>
<comment type="caution">
    <text evidence="2">The sequence shown here is derived from an EMBL/GenBank/DDBJ whole genome shotgun (WGS) entry which is preliminary data.</text>
</comment>
<organism evidence="2 3">
    <name type="scientific">Chlorobium phaeovibrioides</name>
    <dbReference type="NCBI Taxonomy" id="1094"/>
    <lineage>
        <taxon>Bacteria</taxon>
        <taxon>Pseudomonadati</taxon>
        <taxon>Chlorobiota</taxon>
        <taxon>Chlorobiia</taxon>
        <taxon>Chlorobiales</taxon>
        <taxon>Chlorobiaceae</taxon>
        <taxon>Chlorobium/Pelodictyon group</taxon>
        <taxon>Chlorobium</taxon>
    </lineage>
</organism>
<gene>
    <name evidence="2" type="ORF">FP507_09245</name>
</gene>
<dbReference type="Pfam" id="PF01636">
    <property type="entry name" value="APH"/>
    <property type="match status" value="1"/>
</dbReference>
<dbReference type="RefSeq" id="WP_151419641.1">
    <property type="nucleotide sequence ID" value="NZ_VMRG01000001.1"/>
</dbReference>
<evidence type="ECO:0000313" key="3">
    <source>
        <dbReference type="Proteomes" id="UP000327458"/>
    </source>
</evidence>
<dbReference type="Gene3D" id="3.30.200.20">
    <property type="entry name" value="Phosphorylase Kinase, domain 1"/>
    <property type="match status" value="1"/>
</dbReference>
<feature type="domain" description="Aminoglycoside phosphotransferase" evidence="1">
    <location>
        <begin position="21"/>
        <end position="247"/>
    </location>
</feature>
<dbReference type="InterPro" id="IPR002575">
    <property type="entry name" value="Aminoglycoside_PTrfase"/>
</dbReference>
<sequence>MTIENNIRILSERAGLAPVSITPVQGDASGRQYFRIFLEKASLIGCHDPAFASLPPQEAYPFLHMQQMLSAKGVRVPEVIAKERQSGTLLLEDCGNLLLQNAAEDLSPDAAADLYRSAVDTMLLIQSMKGEKNSLPFSLAFDREKLMFEFDFFIEHALLGYFSEVFNPLQAGALRREFETIADMLVLPDRFVPNHRDYHSRNILIHDATPVIIDFQDARMGLAQYDAASLLRDSYIRIDDALREELTLRHHQGLIERELSCESYEEYLRYFTLSSFQRSIKAIGTFCFQTVTLGKQGYEHSIAPTLAYLEDYRLQHPELKKAMALLAPLYAGVS</sequence>
<dbReference type="GO" id="GO:0016740">
    <property type="term" value="F:transferase activity"/>
    <property type="evidence" value="ECO:0007669"/>
    <property type="project" value="UniProtKB-KW"/>
</dbReference>
<dbReference type="AlphaFoldDB" id="A0A5M8IDZ0"/>
<evidence type="ECO:0000313" key="2">
    <source>
        <dbReference type="EMBL" id="KAA6233197.1"/>
    </source>
</evidence>
<proteinExistence type="predicted"/>
<reference evidence="2 3" key="1">
    <citation type="submission" date="2019-07" db="EMBL/GenBank/DDBJ databases">
        <title>Draft genome Sequence of Chlorobium phaeovibrioides sp. strain PhvTcv-s14, from the Phylum Chlorobi.</title>
        <authorList>
            <person name="Babenko V."/>
            <person name="Boldyreva D."/>
            <person name="Kanygina A."/>
            <person name="Selezneva O."/>
            <person name="Akopiyan T."/>
            <person name="Lunina O."/>
        </authorList>
    </citation>
    <scope>NUCLEOTIDE SEQUENCE [LARGE SCALE GENOMIC DNA]</scope>
    <source>
        <strain evidence="2 3">GrTcv12</strain>
    </source>
</reference>
<dbReference type="InterPro" id="IPR011009">
    <property type="entry name" value="Kinase-like_dom_sf"/>
</dbReference>
<dbReference type="Proteomes" id="UP000327458">
    <property type="component" value="Unassembled WGS sequence"/>
</dbReference>
<keyword evidence="2" id="KW-0808">Transferase</keyword>
<dbReference type="Gene3D" id="3.90.1200.10">
    <property type="match status" value="1"/>
</dbReference>
<dbReference type="SUPFAM" id="SSF56112">
    <property type="entry name" value="Protein kinase-like (PK-like)"/>
    <property type="match status" value="1"/>
</dbReference>
<protein>
    <submittedName>
        <fullName evidence="2">Phosphotransferase</fullName>
    </submittedName>
</protein>
<dbReference type="EMBL" id="VMRG01000001">
    <property type="protein sequence ID" value="KAA6233197.1"/>
    <property type="molecule type" value="Genomic_DNA"/>
</dbReference>